<proteinExistence type="predicted"/>
<dbReference type="AlphaFoldDB" id="A0A0N4W4F2"/>
<organism evidence="1">
    <name type="scientific">Haemonchus placei</name>
    <name type="common">Barber's pole worm</name>
    <dbReference type="NCBI Taxonomy" id="6290"/>
    <lineage>
        <taxon>Eukaryota</taxon>
        <taxon>Metazoa</taxon>
        <taxon>Ecdysozoa</taxon>
        <taxon>Nematoda</taxon>
        <taxon>Chromadorea</taxon>
        <taxon>Rhabditida</taxon>
        <taxon>Rhabditina</taxon>
        <taxon>Rhabditomorpha</taxon>
        <taxon>Strongyloidea</taxon>
        <taxon>Trichostrongylidae</taxon>
        <taxon>Haemonchus</taxon>
    </lineage>
</organism>
<sequence length="110" mass="12871">MPFNRRHGAKSKKFKPDGLVFARDFRTGQPNSGLPDTICDDMVVHYTTFQGFIWKRHVNQLRPHVSLGETIDLTDASGMPSIHHQVRLQRRHPHYSRLQWAQQSPSQQRR</sequence>
<evidence type="ECO:0000313" key="1">
    <source>
        <dbReference type="WBParaSite" id="HPLM_0000476601-mRNA-1"/>
    </source>
</evidence>
<dbReference type="WBParaSite" id="HPLM_0000476601-mRNA-1">
    <property type="protein sequence ID" value="HPLM_0000476601-mRNA-1"/>
    <property type="gene ID" value="HPLM_0000476601"/>
</dbReference>
<accession>A0A0N4W4F2</accession>
<reference evidence="1" key="1">
    <citation type="submission" date="2017-02" db="UniProtKB">
        <authorList>
            <consortium name="WormBaseParasite"/>
        </authorList>
    </citation>
    <scope>IDENTIFICATION</scope>
</reference>
<name>A0A0N4W4F2_HAEPC</name>
<protein>
    <submittedName>
        <fullName evidence="1">CSD domain-containing protein</fullName>
    </submittedName>
</protein>